<feature type="compositionally biased region" description="Low complexity" evidence="1">
    <location>
        <begin position="202"/>
        <end position="234"/>
    </location>
</feature>
<proteinExistence type="predicted"/>
<feature type="compositionally biased region" description="Low complexity" evidence="1">
    <location>
        <begin position="164"/>
        <end position="189"/>
    </location>
</feature>
<feature type="compositionally biased region" description="Low complexity" evidence="1">
    <location>
        <begin position="80"/>
        <end position="97"/>
    </location>
</feature>
<organism evidence="3 4">
    <name type="scientific">Chrysodeixis includens</name>
    <name type="common">Soybean looper</name>
    <name type="synonym">Pseudoplusia includens</name>
    <dbReference type="NCBI Taxonomy" id="689277"/>
    <lineage>
        <taxon>Eukaryota</taxon>
        <taxon>Metazoa</taxon>
        <taxon>Ecdysozoa</taxon>
        <taxon>Arthropoda</taxon>
        <taxon>Hexapoda</taxon>
        <taxon>Insecta</taxon>
        <taxon>Pterygota</taxon>
        <taxon>Neoptera</taxon>
        <taxon>Endopterygota</taxon>
        <taxon>Lepidoptera</taxon>
        <taxon>Glossata</taxon>
        <taxon>Ditrysia</taxon>
        <taxon>Noctuoidea</taxon>
        <taxon>Noctuidae</taxon>
        <taxon>Plusiinae</taxon>
        <taxon>Chrysodeixis</taxon>
    </lineage>
</organism>
<feature type="compositionally biased region" description="Polar residues" evidence="1">
    <location>
        <begin position="190"/>
        <end position="199"/>
    </location>
</feature>
<feature type="signal peptide" evidence="2">
    <location>
        <begin position="1"/>
        <end position="20"/>
    </location>
</feature>
<sequence length="549" mass="56803">MNLKYVVVAFTVLLVVSVEGRKTSRGRSSGASGRGSSRKTNYNPQPAPTSFSSPQASAPKPSLSGWQERPAQKSNTQTLSSWQSKPSSGQSHSYPSSNTGLSGDRPKQPANNQESIQRSSASNNFGQQQTNNQPSHSYPSSNGLSGTAGSGSGYPQQNANKYPQQQGSSLSGTGSQSGYPQSPGSGLSGNAQAGGTYPQQHGYGAAGSAAAPPPYSAAGQSHYPAAAPPSYSAAGQSHYPAAAPPPYQGHSGGYNNQHNYGNNYQHQGPPPPYSNNNYGSSYGGFGGHGLYNPGPQSPGYFGNYNKGYGGVSRTGSALTGVGIAGAGIGTVLTGLALWNLARSTGRSHHTVIYDNRGQPVAVAPGNDTSAPAADSILADLVNCSLTISNDDKTEVLAIPCSIATSFTPEADVKESGINQNAADNTKCTITVLTKAMKEFMTTIPCSILLNTAAENNVTEPPLVENGSEMMNNYTSSNNSTEIQNSTLTSDVTPLNEPTALRLSGGDLIDPVANLNCTPHSGEIRDPINPCYAVNHNLTVIPLSVTDAPI</sequence>
<reference evidence="3" key="1">
    <citation type="submission" date="2021-12" db="EMBL/GenBank/DDBJ databases">
        <authorList>
            <person name="King R."/>
        </authorList>
    </citation>
    <scope>NUCLEOTIDE SEQUENCE</scope>
</reference>
<evidence type="ECO:0000256" key="1">
    <source>
        <dbReference type="SAM" id="MobiDB-lite"/>
    </source>
</evidence>
<name>A0A9P0BZE6_CHRIL</name>
<dbReference type="Proteomes" id="UP001154114">
    <property type="component" value="Chromosome 5"/>
</dbReference>
<feature type="compositionally biased region" description="Polar residues" evidence="1">
    <location>
        <begin position="41"/>
        <end position="56"/>
    </location>
</feature>
<protein>
    <submittedName>
        <fullName evidence="3">Uncharacterized protein</fullName>
    </submittedName>
</protein>
<evidence type="ECO:0000313" key="4">
    <source>
        <dbReference type="Proteomes" id="UP001154114"/>
    </source>
</evidence>
<feature type="compositionally biased region" description="Low complexity" evidence="1">
    <location>
        <begin position="26"/>
        <end position="40"/>
    </location>
</feature>
<feature type="compositionally biased region" description="Polar residues" evidence="1">
    <location>
        <begin position="153"/>
        <end position="163"/>
    </location>
</feature>
<evidence type="ECO:0000313" key="3">
    <source>
        <dbReference type="EMBL" id="CAH0604747.1"/>
    </source>
</evidence>
<dbReference type="AlphaFoldDB" id="A0A9P0BZE6"/>
<keyword evidence="2" id="KW-0732">Signal</keyword>
<feature type="compositionally biased region" description="Polar residues" evidence="1">
    <location>
        <begin position="109"/>
        <end position="145"/>
    </location>
</feature>
<dbReference type="OrthoDB" id="10069455at2759"/>
<feature type="compositionally biased region" description="Low complexity" evidence="1">
    <location>
        <begin position="253"/>
        <end position="267"/>
    </location>
</feature>
<feature type="region of interest" description="Disordered" evidence="1">
    <location>
        <begin position="21"/>
        <end position="279"/>
    </location>
</feature>
<gene>
    <name evidence="3" type="ORF">CINC_LOCUS11119</name>
</gene>
<feature type="chain" id="PRO_5040319055" evidence="2">
    <location>
        <begin position="21"/>
        <end position="549"/>
    </location>
</feature>
<keyword evidence="4" id="KW-1185">Reference proteome</keyword>
<evidence type="ECO:0000256" key="2">
    <source>
        <dbReference type="SAM" id="SignalP"/>
    </source>
</evidence>
<accession>A0A9P0BZE6</accession>
<dbReference type="EMBL" id="LR824008">
    <property type="protein sequence ID" value="CAH0604747.1"/>
    <property type="molecule type" value="Genomic_DNA"/>
</dbReference>